<dbReference type="STRING" id="406100.SAMN04488052_11261"/>
<keyword evidence="4 7" id="KW-0812">Transmembrane</keyword>
<keyword evidence="5 8" id="KW-1133">Transmembrane helix</keyword>
<evidence type="ECO:0000256" key="8">
    <source>
        <dbReference type="SAM" id="Phobius"/>
    </source>
</evidence>
<comment type="subcellular location">
    <subcellularLocation>
        <location evidence="1">Cell membrane</location>
        <topology evidence="1">Single-pass membrane protein</topology>
    </subcellularLocation>
    <subcellularLocation>
        <location evidence="7">Cell membrane</location>
        <topology evidence="7">Single-pass type II membrane protein</topology>
    </subcellularLocation>
</comment>
<reference evidence="9 10" key="1">
    <citation type="submission" date="2016-10" db="EMBL/GenBank/DDBJ databases">
        <authorList>
            <person name="de Groot N.N."/>
        </authorList>
    </citation>
    <scope>NUCLEOTIDE SEQUENCE [LARGE SCALE GENOMIC DNA]</scope>
    <source>
        <strain evidence="9 10">CGMCC 1.6291</strain>
    </source>
</reference>
<evidence type="ECO:0000256" key="7">
    <source>
        <dbReference type="RuleBase" id="RU003879"/>
    </source>
</evidence>
<evidence type="ECO:0000313" key="10">
    <source>
        <dbReference type="Proteomes" id="UP000199657"/>
    </source>
</evidence>
<dbReference type="GO" id="GO:0005886">
    <property type="term" value="C:plasma membrane"/>
    <property type="evidence" value="ECO:0007669"/>
    <property type="project" value="UniProtKB-SubCell"/>
</dbReference>
<comment type="similarity">
    <text evidence="2 7">Belongs to the ExbD/TolR family.</text>
</comment>
<sequence>MRLPAPSRREFGEPVIPLINIVFLLLIFFMLAGTFTTPDPFDVDPPESRAGQEADDGEGVLLLGADGQLAFEGEELAGDDALISVLEQRLEDEPEFELRLKADGAVASNRLLDLMDRLRDAGLERLLLLTTEGGD</sequence>
<dbReference type="InterPro" id="IPR003400">
    <property type="entry name" value="ExbD"/>
</dbReference>
<dbReference type="Pfam" id="PF02472">
    <property type="entry name" value="ExbD"/>
    <property type="match status" value="1"/>
</dbReference>
<evidence type="ECO:0000256" key="5">
    <source>
        <dbReference type="ARBA" id="ARBA00022989"/>
    </source>
</evidence>
<keyword evidence="10" id="KW-1185">Reference proteome</keyword>
<proteinExistence type="inferred from homology"/>
<keyword evidence="7" id="KW-0813">Transport</keyword>
<evidence type="ECO:0000313" key="9">
    <source>
        <dbReference type="EMBL" id="SEP14577.1"/>
    </source>
</evidence>
<gene>
    <name evidence="9" type="ORF">SAMN04488052_11261</name>
</gene>
<evidence type="ECO:0000256" key="4">
    <source>
        <dbReference type="ARBA" id="ARBA00022692"/>
    </source>
</evidence>
<keyword evidence="6 8" id="KW-0472">Membrane</keyword>
<keyword evidence="7" id="KW-0653">Protein transport</keyword>
<dbReference type="GO" id="GO:0015031">
    <property type="term" value="P:protein transport"/>
    <property type="evidence" value="ECO:0007669"/>
    <property type="project" value="UniProtKB-KW"/>
</dbReference>
<evidence type="ECO:0000256" key="1">
    <source>
        <dbReference type="ARBA" id="ARBA00004162"/>
    </source>
</evidence>
<feature type="transmembrane region" description="Helical" evidence="8">
    <location>
        <begin position="15"/>
        <end position="35"/>
    </location>
</feature>
<dbReference type="Proteomes" id="UP000199657">
    <property type="component" value="Unassembled WGS sequence"/>
</dbReference>
<name>A0A1H8VH85_9GAMM</name>
<evidence type="ECO:0000256" key="2">
    <source>
        <dbReference type="ARBA" id="ARBA00005811"/>
    </source>
</evidence>
<organism evidence="9 10">
    <name type="scientific">Aquisalimonas asiatica</name>
    <dbReference type="NCBI Taxonomy" id="406100"/>
    <lineage>
        <taxon>Bacteria</taxon>
        <taxon>Pseudomonadati</taxon>
        <taxon>Pseudomonadota</taxon>
        <taxon>Gammaproteobacteria</taxon>
        <taxon>Chromatiales</taxon>
        <taxon>Ectothiorhodospiraceae</taxon>
        <taxon>Aquisalimonas</taxon>
    </lineage>
</organism>
<accession>A0A1H8VH85</accession>
<evidence type="ECO:0000256" key="3">
    <source>
        <dbReference type="ARBA" id="ARBA00022475"/>
    </source>
</evidence>
<dbReference type="PANTHER" id="PTHR30558">
    <property type="entry name" value="EXBD MEMBRANE COMPONENT OF PMF-DRIVEN MACROMOLECULE IMPORT SYSTEM"/>
    <property type="match status" value="1"/>
</dbReference>
<dbReference type="Gene3D" id="3.30.420.270">
    <property type="match status" value="1"/>
</dbReference>
<dbReference type="EMBL" id="FOEG01000012">
    <property type="protein sequence ID" value="SEP14577.1"/>
    <property type="molecule type" value="Genomic_DNA"/>
</dbReference>
<dbReference type="GO" id="GO:0022857">
    <property type="term" value="F:transmembrane transporter activity"/>
    <property type="evidence" value="ECO:0007669"/>
    <property type="project" value="InterPro"/>
</dbReference>
<evidence type="ECO:0000256" key="6">
    <source>
        <dbReference type="ARBA" id="ARBA00023136"/>
    </source>
</evidence>
<keyword evidence="3" id="KW-1003">Cell membrane</keyword>
<dbReference type="PANTHER" id="PTHR30558:SF3">
    <property type="entry name" value="BIOPOLYMER TRANSPORT PROTEIN EXBD-RELATED"/>
    <property type="match status" value="1"/>
</dbReference>
<dbReference type="RefSeq" id="WP_091646065.1">
    <property type="nucleotide sequence ID" value="NZ_FOEG01000012.1"/>
</dbReference>
<protein>
    <submittedName>
        <fullName evidence="9">Outer membrane transport energization protein ExbD</fullName>
    </submittedName>
</protein>
<dbReference type="AlphaFoldDB" id="A0A1H8VH85"/>